<dbReference type="InterPro" id="IPR007801">
    <property type="entry name" value="MbnB/TglH/ChrH"/>
</dbReference>
<sequence length="299" mass="32070">MWRGHAEPAVGLAYGDAVGSLLARRPGAVDFVEVPFELLVHTPEAASAYDLPVVLHCASLSLAGNLPPSPAVVAELRRRIAQTGTPWLGEHLAFVSMMAATAPSLHDAFAPSVDDLASAGGDAGPWNIGYTVSPQYSEEMLDRVSAALERWSQVLACPILIENGPVYFEIPGSTMSQSDFLRRLCARNENVRLLLDLAHLVCTGANTGEDPHDLLKKIPLERVVEIHLSGAQADAGTVWDDHAVPIAPLAFDLLDHLLHGTTPQAVTIEYNWDPDFPLGTIEADLAKVRALAGRRMVAA</sequence>
<dbReference type="Proteomes" id="UP001404104">
    <property type="component" value="Unassembled WGS sequence"/>
</dbReference>
<accession>A0ABU9XVH9</accession>
<dbReference type="RefSeq" id="WP_345865869.1">
    <property type="nucleotide sequence ID" value="NZ_JBDIMF010000006.1"/>
</dbReference>
<dbReference type="PANTHER" id="PTHR42194:SF1">
    <property type="entry name" value="UPF0276 PROTEIN HI_1600"/>
    <property type="match status" value="1"/>
</dbReference>
<gene>
    <name evidence="1" type="ORF">ABC969_14120</name>
</gene>
<dbReference type="Pfam" id="PF05114">
    <property type="entry name" value="MbnB_TglH_ChrH"/>
    <property type="match status" value="2"/>
</dbReference>
<dbReference type="SUPFAM" id="SSF51658">
    <property type="entry name" value="Xylose isomerase-like"/>
    <property type="match status" value="1"/>
</dbReference>
<comment type="caution">
    <text evidence="1">The sequence shown here is derived from an EMBL/GenBank/DDBJ whole genome shotgun (WGS) entry which is preliminary data.</text>
</comment>
<organism evidence="1 2">
    <name type="scientific">Sphingomonas qilianensis</name>
    <dbReference type="NCBI Taxonomy" id="1736690"/>
    <lineage>
        <taxon>Bacteria</taxon>
        <taxon>Pseudomonadati</taxon>
        <taxon>Pseudomonadota</taxon>
        <taxon>Alphaproteobacteria</taxon>
        <taxon>Sphingomonadales</taxon>
        <taxon>Sphingomonadaceae</taxon>
        <taxon>Sphingomonas</taxon>
    </lineage>
</organism>
<dbReference type="PANTHER" id="PTHR42194">
    <property type="entry name" value="UPF0276 PROTEIN HI_1600"/>
    <property type="match status" value="1"/>
</dbReference>
<keyword evidence="2" id="KW-1185">Reference proteome</keyword>
<proteinExistence type="predicted"/>
<reference evidence="1 2" key="1">
    <citation type="submission" date="2024-05" db="EMBL/GenBank/DDBJ databases">
        <authorList>
            <person name="Liu Q."/>
            <person name="Xin Y.-H."/>
        </authorList>
    </citation>
    <scope>NUCLEOTIDE SEQUENCE [LARGE SCALE GENOMIC DNA]</scope>
    <source>
        <strain evidence="1 2">CGMCC 1.15349</strain>
    </source>
</reference>
<dbReference type="Gene3D" id="3.20.20.150">
    <property type="entry name" value="Divalent-metal-dependent TIM barrel enzymes"/>
    <property type="match status" value="1"/>
</dbReference>
<dbReference type="InterPro" id="IPR036237">
    <property type="entry name" value="Xyl_isomerase-like_sf"/>
</dbReference>
<dbReference type="EMBL" id="JBDIMF010000006">
    <property type="protein sequence ID" value="MEN2787551.1"/>
    <property type="molecule type" value="Genomic_DNA"/>
</dbReference>
<evidence type="ECO:0000313" key="2">
    <source>
        <dbReference type="Proteomes" id="UP001404104"/>
    </source>
</evidence>
<name>A0ABU9XVH9_9SPHN</name>
<protein>
    <submittedName>
        <fullName evidence="1">DUF692 family multinuclear iron-containing protein</fullName>
    </submittedName>
</protein>
<evidence type="ECO:0000313" key="1">
    <source>
        <dbReference type="EMBL" id="MEN2787551.1"/>
    </source>
</evidence>